<dbReference type="Gene3D" id="3.30.830.10">
    <property type="entry name" value="Metalloenzyme, LuxS/M16 peptidase-like"/>
    <property type="match status" value="4"/>
</dbReference>
<sequence length="994" mass="111484">MGYTLQLGSLTSYVEFYMSSDGLKPAQLHPAFQWIRSERIDSLNITIEEYKHIKTGAAHYHLSAENNENVFLVALRTIPTDSTGVAHMLEHTALCGSERFPVRDPFFMMIRRSLNTFMNAFTSSDWTAYPFASQNRKDFDNLMDVYLDAVFFSRLHELDFAQEGHRFEFEKADDPETPLVYKGVVFNEMKGAMSSPVSTLWQTVTEHLFPTTTYHYNSGGEPENIPDLSYQQLKDFYKVHYHPSNAVFMTFGDIPAFEHHEVFEAKALSRFEKLDVEIKVDDEKRFSEPQNFASTYAFDEEDTKSKTHVVISWLLGRSTSLEEMLQAHLMSSVLLDNSASPLQQALETTDLGASPSPLCGLEDSNREMSFMCGLEATEAEHADAIETLVLNVLNDVAENGVNPSQVEAVLHQLELSQREIGGDGYPYGMQLILGGLSAAVHRGDPIAVMNIEPVLEQLREDIKDPEFIKNLVKKNLLDNKHRIRLVMTPDTNLSQAKEKTEADKLAEIKAGLSPHEIQHIVQQAAALEKRQNEEDDINILPKVGLEDVPAKLQIPKGSSKKIDDMQVSFFDQGTNGLIYQQIIVDLPELDAELVNLLPMYTSCLSELGCGDKDYLQSQAWQDAVSGGVGGYTTMRGSIDDEQEIKAHFVFSGKALARNHQQLNELMSEMLEQVRFDELERIRELVAQKRARKEQSVTGHGHSLAMMAASSGMSPTAELSHRLSGLEGIKQLKALDDALNDKAALENLAEKFKAIHQQILKAPRQYLTIAEKDNQQSIDTDIQTFWAGKGNKEDTQFTLPKIKRQVKQAWLTSTQVNFSAKSYPTVSVNHEDAAALSVLGGFLRNGYLHRVIREQGGAYGGGASHEPGNACFRFYSYRDPRLAETLDDFDKSIDWLLNEEHNELQVEESILGIIGSMDKPGSPAGEAKQSFHNDLYGRTPAQRQLYRERVLKVTVEDLKRVGAKYLTPENASVAVVTNPANEDVVKDLGLELHRL</sequence>
<dbReference type="PANTHER" id="PTHR43016">
    <property type="entry name" value="PRESEQUENCE PROTEASE"/>
    <property type="match status" value="1"/>
</dbReference>
<dbReference type="InterPro" id="IPR055130">
    <property type="entry name" value="PreP_C"/>
</dbReference>
<dbReference type="InterPro" id="IPR013578">
    <property type="entry name" value="Peptidase_M16C_assoc"/>
</dbReference>
<dbReference type="GO" id="GO:0006508">
    <property type="term" value="P:proteolysis"/>
    <property type="evidence" value="ECO:0007669"/>
    <property type="project" value="InterPro"/>
</dbReference>
<dbReference type="SUPFAM" id="SSF63411">
    <property type="entry name" value="LuxS/MPP-like metallohydrolase"/>
    <property type="match status" value="4"/>
</dbReference>
<protein>
    <submittedName>
        <fullName evidence="2">Predicted insulinase-like Zn-dependent peptidase DVU0941</fullName>
    </submittedName>
</protein>
<feature type="domain" description="Peptidase M16C associated" evidence="1">
    <location>
        <begin position="487"/>
        <end position="734"/>
    </location>
</feature>
<dbReference type="Pfam" id="PF22516">
    <property type="entry name" value="PreP_C"/>
    <property type="match status" value="1"/>
</dbReference>
<organism evidence="2">
    <name type="scientific">hydrothermal vent metagenome</name>
    <dbReference type="NCBI Taxonomy" id="652676"/>
    <lineage>
        <taxon>unclassified sequences</taxon>
        <taxon>metagenomes</taxon>
        <taxon>ecological metagenomes</taxon>
    </lineage>
</organism>
<accession>A0A3B0WK75</accession>
<evidence type="ECO:0000259" key="1">
    <source>
        <dbReference type="SMART" id="SM01264"/>
    </source>
</evidence>
<dbReference type="SMART" id="SM01264">
    <property type="entry name" value="M16C_associated"/>
    <property type="match status" value="1"/>
</dbReference>
<dbReference type="EMBL" id="UOFF01000205">
    <property type="protein sequence ID" value="VAW56265.1"/>
    <property type="molecule type" value="Genomic_DNA"/>
</dbReference>
<gene>
    <name evidence="2" type="ORF">MNBD_GAMMA07-1684</name>
</gene>
<dbReference type="GO" id="GO:0046872">
    <property type="term" value="F:metal ion binding"/>
    <property type="evidence" value="ECO:0007669"/>
    <property type="project" value="InterPro"/>
</dbReference>
<dbReference type="InterPro" id="IPR011765">
    <property type="entry name" value="Pept_M16_N"/>
</dbReference>
<dbReference type="FunFam" id="3.30.830.10:FF:000011">
    <property type="entry name" value="Presequence protease, mitochondrial"/>
    <property type="match status" value="1"/>
</dbReference>
<dbReference type="PANTHER" id="PTHR43016:SF13">
    <property type="entry name" value="PRESEQUENCE PROTEASE, MITOCHONDRIAL"/>
    <property type="match status" value="1"/>
</dbReference>
<dbReference type="Pfam" id="PF05193">
    <property type="entry name" value="Peptidase_M16_C"/>
    <property type="match status" value="1"/>
</dbReference>
<name>A0A3B0WK75_9ZZZZ</name>
<dbReference type="InterPro" id="IPR011249">
    <property type="entry name" value="Metalloenz_LuxS/M16"/>
</dbReference>
<proteinExistence type="predicted"/>
<dbReference type="AlphaFoldDB" id="A0A3B0WK75"/>
<dbReference type="Pfam" id="PF08367">
    <property type="entry name" value="M16C_assoc"/>
    <property type="match status" value="1"/>
</dbReference>
<evidence type="ECO:0000313" key="2">
    <source>
        <dbReference type="EMBL" id="VAW56265.1"/>
    </source>
</evidence>
<dbReference type="Pfam" id="PF00675">
    <property type="entry name" value="Peptidase_M16"/>
    <property type="match status" value="1"/>
</dbReference>
<reference evidence="2" key="1">
    <citation type="submission" date="2018-06" db="EMBL/GenBank/DDBJ databases">
        <authorList>
            <person name="Zhirakovskaya E."/>
        </authorList>
    </citation>
    <scope>NUCLEOTIDE SEQUENCE</scope>
</reference>
<dbReference type="InterPro" id="IPR007863">
    <property type="entry name" value="Peptidase_M16_C"/>
</dbReference>